<dbReference type="Pfam" id="PF08521">
    <property type="entry name" value="2CSK_N"/>
    <property type="match status" value="1"/>
</dbReference>
<evidence type="ECO:0000256" key="6">
    <source>
        <dbReference type="ARBA" id="ARBA00022692"/>
    </source>
</evidence>
<dbReference type="SMART" id="SM00387">
    <property type="entry name" value="HATPase_c"/>
    <property type="match status" value="1"/>
</dbReference>
<reference evidence="14 15" key="1">
    <citation type="submission" date="2023-02" db="EMBL/GenBank/DDBJ databases">
        <title>Vibrio intestini sp. nov., a close relative of Vibrio cholerae isolated from the intestine of Healthy Culter dabryi.</title>
        <authorList>
            <person name="Wu N."/>
        </authorList>
    </citation>
    <scope>NUCLEOTIDE SEQUENCE [LARGE SCALE GENOMIC DNA]</scope>
    <source>
        <strain evidence="14 15">DSL-7</strain>
    </source>
</reference>
<feature type="domain" description="Histidine kinase" evidence="13">
    <location>
        <begin position="237"/>
        <end position="447"/>
    </location>
</feature>
<evidence type="ECO:0000256" key="8">
    <source>
        <dbReference type="ARBA" id="ARBA00022777"/>
    </source>
</evidence>
<accession>A0ABT5UWW2</accession>
<evidence type="ECO:0000256" key="5">
    <source>
        <dbReference type="ARBA" id="ARBA00022679"/>
    </source>
</evidence>
<evidence type="ECO:0000256" key="10">
    <source>
        <dbReference type="ARBA" id="ARBA00022989"/>
    </source>
</evidence>
<evidence type="ECO:0000256" key="9">
    <source>
        <dbReference type="ARBA" id="ARBA00022840"/>
    </source>
</evidence>
<evidence type="ECO:0000256" key="12">
    <source>
        <dbReference type="ARBA" id="ARBA00023136"/>
    </source>
</evidence>
<dbReference type="GO" id="GO:0005524">
    <property type="term" value="F:ATP binding"/>
    <property type="evidence" value="ECO:0007669"/>
    <property type="project" value="UniProtKB-KW"/>
</dbReference>
<sequence length="458" mass="51785">MLVSLCLSYFNARHEVAEVYDASLGQSAKLLLMATADPASPLLDHQQREYFDLWMQHIQRLAKADDDTATLFGHPYEQYLLFQFYRDGQLLFSSDINLPALSKGRDSIGFADLWLEGTRWRSFQLSHPIEDHSKAYVLVAEKQSIRDEAINQIALSTALPQLMLVVCLIGVLMLLIERSFQPIQDLKSALALRSVHKLDRIYVEQPTLELAPLVETLNQLLGELELAWQREQRFTRMAAHELKTPLTVLKLNAENALSSTSPEQLKQDLQRILKGIQRTDRLIQQLLMLAKVESSTNLVKQPIDLSRVIKQVMSDLAPMAFKQQQQLSFSGTTLWVWGDELLLAVLFKNLLDNAIRYSGPASQIEVLLSQQQEVIEVAVSDSGPPIDDVTRDKMFENFYRANPQKGDGAGLGMSICRDIAAAHHGQVILLPRAEGRNQFVVRFAEGQHLQCKPQIQHP</sequence>
<dbReference type="SUPFAM" id="SSF55874">
    <property type="entry name" value="ATPase domain of HSP90 chaperone/DNA topoisomerase II/histidine kinase"/>
    <property type="match status" value="1"/>
</dbReference>
<keyword evidence="5" id="KW-0808">Transferase</keyword>
<dbReference type="PRINTS" id="PR00344">
    <property type="entry name" value="BCTRLSENSOR"/>
</dbReference>
<keyword evidence="9 14" id="KW-0067">ATP-binding</keyword>
<dbReference type="InterPro" id="IPR050428">
    <property type="entry name" value="TCS_sensor_his_kinase"/>
</dbReference>
<evidence type="ECO:0000256" key="2">
    <source>
        <dbReference type="ARBA" id="ARBA00004141"/>
    </source>
</evidence>
<dbReference type="InterPro" id="IPR013727">
    <property type="entry name" value="2CSK_N"/>
</dbReference>
<dbReference type="InterPro" id="IPR036890">
    <property type="entry name" value="HATPase_C_sf"/>
</dbReference>
<evidence type="ECO:0000259" key="13">
    <source>
        <dbReference type="PROSITE" id="PS50109"/>
    </source>
</evidence>
<evidence type="ECO:0000256" key="11">
    <source>
        <dbReference type="ARBA" id="ARBA00023012"/>
    </source>
</evidence>
<dbReference type="Proteomes" id="UP001216189">
    <property type="component" value="Unassembled WGS sequence"/>
</dbReference>
<dbReference type="InterPro" id="IPR004358">
    <property type="entry name" value="Sig_transdc_His_kin-like_C"/>
</dbReference>
<dbReference type="InterPro" id="IPR003661">
    <property type="entry name" value="HisK_dim/P_dom"/>
</dbReference>
<dbReference type="EMBL" id="JARBFT010000002">
    <property type="protein sequence ID" value="MDE1513921.1"/>
    <property type="molecule type" value="Genomic_DNA"/>
</dbReference>
<gene>
    <name evidence="14" type="ORF">PUN32_02695</name>
</gene>
<name>A0ABT5UWW2_9VIBR</name>
<dbReference type="PROSITE" id="PS50109">
    <property type="entry name" value="HIS_KIN"/>
    <property type="match status" value="1"/>
</dbReference>
<keyword evidence="11" id="KW-0902">Two-component regulatory system</keyword>
<evidence type="ECO:0000256" key="1">
    <source>
        <dbReference type="ARBA" id="ARBA00000085"/>
    </source>
</evidence>
<evidence type="ECO:0000313" key="15">
    <source>
        <dbReference type="Proteomes" id="UP001216189"/>
    </source>
</evidence>
<keyword evidence="8" id="KW-0418">Kinase</keyword>
<comment type="subcellular location">
    <subcellularLocation>
        <location evidence="2">Membrane</location>
        <topology evidence="2">Multi-pass membrane protein</topology>
    </subcellularLocation>
</comment>
<evidence type="ECO:0000256" key="7">
    <source>
        <dbReference type="ARBA" id="ARBA00022741"/>
    </source>
</evidence>
<keyword evidence="4" id="KW-0597">Phosphoprotein</keyword>
<keyword evidence="15" id="KW-1185">Reference proteome</keyword>
<evidence type="ECO:0000256" key="3">
    <source>
        <dbReference type="ARBA" id="ARBA00012438"/>
    </source>
</evidence>
<dbReference type="PANTHER" id="PTHR45436">
    <property type="entry name" value="SENSOR HISTIDINE KINASE YKOH"/>
    <property type="match status" value="1"/>
</dbReference>
<dbReference type="Pfam" id="PF02518">
    <property type="entry name" value="HATPase_c"/>
    <property type="match status" value="1"/>
</dbReference>
<dbReference type="Gene3D" id="3.30.565.10">
    <property type="entry name" value="Histidine kinase-like ATPase, C-terminal domain"/>
    <property type="match status" value="1"/>
</dbReference>
<keyword evidence="12" id="KW-0472">Membrane</keyword>
<dbReference type="PANTHER" id="PTHR45436:SF14">
    <property type="entry name" value="SENSOR PROTEIN QSEC"/>
    <property type="match status" value="1"/>
</dbReference>
<comment type="catalytic activity">
    <reaction evidence="1">
        <text>ATP + protein L-histidine = ADP + protein N-phospho-L-histidine.</text>
        <dbReference type="EC" id="2.7.13.3"/>
    </reaction>
</comment>
<proteinExistence type="predicted"/>
<keyword evidence="10" id="KW-1133">Transmembrane helix</keyword>
<dbReference type="InterPro" id="IPR005467">
    <property type="entry name" value="His_kinase_dom"/>
</dbReference>
<protein>
    <recommendedName>
        <fullName evidence="3">histidine kinase</fullName>
        <ecNumber evidence="3">2.7.13.3</ecNumber>
    </recommendedName>
</protein>
<organism evidence="14 15">
    <name type="scientific">Vibrio chanodichtyis</name>
    <dbReference type="NCBI Taxonomy" id="3027932"/>
    <lineage>
        <taxon>Bacteria</taxon>
        <taxon>Pseudomonadati</taxon>
        <taxon>Pseudomonadota</taxon>
        <taxon>Gammaproteobacteria</taxon>
        <taxon>Vibrionales</taxon>
        <taxon>Vibrionaceae</taxon>
        <taxon>Vibrio</taxon>
    </lineage>
</organism>
<evidence type="ECO:0000256" key="4">
    <source>
        <dbReference type="ARBA" id="ARBA00022553"/>
    </source>
</evidence>
<dbReference type="CDD" id="cd00082">
    <property type="entry name" value="HisKA"/>
    <property type="match status" value="1"/>
</dbReference>
<dbReference type="InterPro" id="IPR003594">
    <property type="entry name" value="HATPase_dom"/>
</dbReference>
<comment type="caution">
    <text evidence="14">The sequence shown here is derived from an EMBL/GenBank/DDBJ whole genome shotgun (WGS) entry which is preliminary data.</text>
</comment>
<evidence type="ECO:0000313" key="14">
    <source>
        <dbReference type="EMBL" id="MDE1513921.1"/>
    </source>
</evidence>
<dbReference type="RefSeq" id="WP_274721814.1">
    <property type="nucleotide sequence ID" value="NZ_JARBFT010000002.1"/>
</dbReference>
<dbReference type="EC" id="2.7.13.3" evidence="3"/>
<keyword evidence="7" id="KW-0547">Nucleotide-binding</keyword>
<dbReference type="SUPFAM" id="SSF47384">
    <property type="entry name" value="Homodimeric domain of signal transducing histidine kinase"/>
    <property type="match status" value="1"/>
</dbReference>
<keyword evidence="6" id="KW-0812">Transmembrane</keyword>
<dbReference type="InterPro" id="IPR036097">
    <property type="entry name" value="HisK_dim/P_sf"/>
</dbReference>
<dbReference type="SMART" id="SM00388">
    <property type="entry name" value="HisKA"/>
    <property type="match status" value="1"/>
</dbReference>
<dbReference type="Pfam" id="PF00512">
    <property type="entry name" value="HisKA"/>
    <property type="match status" value="1"/>
</dbReference>
<dbReference type="Gene3D" id="1.10.287.130">
    <property type="match status" value="1"/>
</dbReference>